<dbReference type="AlphaFoldDB" id="A0ABD3PYM0"/>
<dbReference type="InterPro" id="IPR001680">
    <property type="entry name" value="WD40_rpt"/>
</dbReference>
<keyword evidence="5" id="KW-1185">Reference proteome</keyword>
<keyword evidence="1" id="KW-0853">WD repeat</keyword>
<organism evidence="4 5">
    <name type="scientific">Stephanodiscus triporus</name>
    <dbReference type="NCBI Taxonomy" id="2934178"/>
    <lineage>
        <taxon>Eukaryota</taxon>
        <taxon>Sar</taxon>
        <taxon>Stramenopiles</taxon>
        <taxon>Ochrophyta</taxon>
        <taxon>Bacillariophyta</taxon>
        <taxon>Coscinodiscophyceae</taxon>
        <taxon>Thalassiosirophycidae</taxon>
        <taxon>Stephanodiscales</taxon>
        <taxon>Stephanodiscaceae</taxon>
        <taxon>Stephanodiscus</taxon>
    </lineage>
</organism>
<comment type="similarity">
    <text evidence="3">Belongs to the THOC3 family.</text>
</comment>
<dbReference type="InterPro" id="IPR015943">
    <property type="entry name" value="WD40/YVTN_repeat-like_dom_sf"/>
</dbReference>
<dbReference type="Pfam" id="PF00400">
    <property type="entry name" value="WD40"/>
    <property type="match status" value="1"/>
</dbReference>
<evidence type="ECO:0000256" key="2">
    <source>
        <dbReference type="ARBA" id="ARBA00022737"/>
    </source>
</evidence>
<comment type="caution">
    <text evidence="4">The sequence shown here is derived from an EMBL/GenBank/DDBJ whole genome shotgun (WGS) entry which is preliminary data.</text>
</comment>
<protein>
    <recommendedName>
        <fullName evidence="6">Anaphase-promoting complex subunit 4 WD40 domain-containing protein</fullName>
    </recommendedName>
</protein>
<dbReference type="SMART" id="SM00320">
    <property type="entry name" value="WD40"/>
    <property type="match status" value="9"/>
</dbReference>
<accession>A0ABD3PYM0</accession>
<dbReference type="InterPro" id="IPR036322">
    <property type="entry name" value="WD40_repeat_dom_sf"/>
</dbReference>
<evidence type="ECO:0000256" key="1">
    <source>
        <dbReference type="ARBA" id="ARBA00022574"/>
    </source>
</evidence>
<keyword evidence="2" id="KW-0677">Repeat</keyword>
<dbReference type="SUPFAM" id="SSF50998">
    <property type="entry name" value="Quinoprotein alcohol dehydrogenase-like"/>
    <property type="match status" value="1"/>
</dbReference>
<dbReference type="SUPFAM" id="SSF50978">
    <property type="entry name" value="WD40 repeat-like"/>
    <property type="match status" value="2"/>
</dbReference>
<dbReference type="InterPro" id="IPR040132">
    <property type="entry name" value="Tex1/THOC3"/>
</dbReference>
<evidence type="ECO:0000313" key="5">
    <source>
        <dbReference type="Proteomes" id="UP001530315"/>
    </source>
</evidence>
<sequence>MPPSQLRAPPPPPQSTSHLRTIDTANLSHETQTSPSASQCDDITASIISEAERSAKAESFKSTSDVLMLAGCIIRKGSFSGVSPIQHPSSFSLSSTPLDCYIFRDHEGGSVKNGTSVSSIFIETSLPSSSLFIESSLLSSSTRCSSPYSRTYFDDSIHSLELTSSPVERTEFLSKLDGLDRVKTIQDLSRSSSILSSGALSTDIHSSDDFANKIAKSSSFVSAATESAHAHAHRIKLNMFNRHQRSRENSVENSAGYLSSTPDFTLCNVGLAIDQPVVSLRAPLDGMMPLWIKRKVDAETGSSAQERITNSQASSVHFGQYELHCSETIITHEFNRGYWTWMAEWSPDGKYLALATENHGLAIVEVETDTPVWRVIHDEHIGKVKNDSTHTIRSVAWGGTFIALGGTGDAVSIVEPRLISASSGSGSKQYSFDIVDVITGTGFVGALSWLKTSNILAIGNRDDKCLIADIRRGEDSKVTSTILCKIERVDWVTAVRFSHGGTKLAVGDRSGLLSVYFFVIIRPGEAPALTPVKDMTLQDSILDIQWSLDGKYLYAGGEDYAITIFDTAKYSIQHRIGRDRWVTFLAPSNGGSFLAAGGLSYQVSLLDENAGWKEVTSITVDGGMPLHATWHPNDEFLAICGQFNDVVVYESTCQRLPEGKCLRSKSSILAVQSSPDGKMIAVGNETGLVTFFDALTPTFVTLYETVVGTGGDVTIKWSPNGKYVAIASGRTFVLLDTSYSGKEGTHPPSQARFLVRKVIQSGVIFSTIACSPNSQFLALSDSQTRILDLKNGCCCVRGLDQSNKIDKNHTTSSAWSDDGSLFAMVGGRADILFIYDAHSSFPDNWELIFSISFRAAITSLCWGFSVSHGLYYLAFGGGDDETITILEIRSHEQIWETVMEFPYCAKVNVLNWNCSGLLGIGDDEGCVSVLDLSYLKSGQAVSEMSYNWQRQGLISTTKLTRNFGRNAITSLCWLSTNTPQTNEILLAIGGSDGIFEIVNLSDHAESK</sequence>
<dbReference type="Proteomes" id="UP001530315">
    <property type="component" value="Unassembled WGS sequence"/>
</dbReference>
<reference evidence="4 5" key="1">
    <citation type="submission" date="2024-10" db="EMBL/GenBank/DDBJ databases">
        <title>Updated reference genomes for cyclostephanoid diatoms.</title>
        <authorList>
            <person name="Roberts W.R."/>
            <person name="Alverson A.J."/>
        </authorList>
    </citation>
    <scope>NUCLEOTIDE SEQUENCE [LARGE SCALE GENOMIC DNA]</scope>
    <source>
        <strain evidence="4 5">AJA276-08</strain>
    </source>
</reference>
<dbReference type="Gene3D" id="2.130.10.10">
    <property type="entry name" value="YVTN repeat-like/Quinoprotein amine dehydrogenase"/>
    <property type="match status" value="3"/>
</dbReference>
<proteinExistence type="inferred from homology"/>
<gene>
    <name evidence="4" type="ORF">ACHAW5_010345</name>
</gene>
<evidence type="ECO:0000313" key="4">
    <source>
        <dbReference type="EMBL" id="KAL3792847.1"/>
    </source>
</evidence>
<dbReference type="PANTHER" id="PTHR22839">
    <property type="entry name" value="THO COMPLEX SUBUNIT 3 THO3"/>
    <property type="match status" value="1"/>
</dbReference>
<dbReference type="EMBL" id="JALLAZ020000537">
    <property type="protein sequence ID" value="KAL3792847.1"/>
    <property type="molecule type" value="Genomic_DNA"/>
</dbReference>
<dbReference type="PANTHER" id="PTHR22839:SF0">
    <property type="entry name" value="THO COMPLEX SUBUNIT 3"/>
    <property type="match status" value="1"/>
</dbReference>
<name>A0ABD3PYM0_9STRA</name>
<evidence type="ECO:0000256" key="3">
    <source>
        <dbReference type="ARBA" id="ARBA00046343"/>
    </source>
</evidence>
<evidence type="ECO:0008006" key="6">
    <source>
        <dbReference type="Google" id="ProtNLM"/>
    </source>
</evidence>
<dbReference type="InterPro" id="IPR011047">
    <property type="entry name" value="Quinoprotein_ADH-like_sf"/>
</dbReference>